<dbReference type="GO" id="GO:0036430">
    <property type="term" value="F:CMP kinase activity"/>
    <property type="evidence" value="ECO:0007669"/>
    <property type="project" value="RHEA"/>
</dbReference>
<dbReference type="SUPFAM" id="SSF52540">
    <property type="entry name" value="P-loop containing nucleoside triphosphate hydrolases"/>
    <property type="match status" value="1"/>
</dbReference>
<dbReference type="GO" id="GO:0005524">
    <property type="term" value="F:ATP binding"/>
    <property type="evidence" value="ECO:0007669"/>
    <property type="project" value="UniProtKB-UniRule"/>
</dbReference>
<feature type="binding site" evidence="8">
    <location>
        <begin position="13"/>
        <end position="21"/>
    </location>
    <ligand>
        <name>ATP</name>
        <dbReference type="ChEBI" id="CHEBI:30616"/>
    </ligand>
</feature>
<organism evidence="10 11">
    <name type="scientific">Ferriphaselus amnicola</name>
    <dbReference type="NCBI Taxonomy" id="1188319"/>
    <lineage>
        <taxon>Bacteria</taxon>
        <taxon>Pseudomonadati</taxon>
        <taxon>Pseudomonadota</taxon>
        <taxon>Betaproteobacteria</taxon>
        <taxon>Nitrosomonadales</taxon>
        <taxon>Gallionellaceae</taxon>
        <taxon>Ferriphaselus</taxon>
    </lineage>
</organism>
<dbReference type="EMBL" id="AP018738">
    <property type="protein sequence ID" value="BBE50611.1"/>
    <property type="molecule type" value="Genomic_DNA"/>
</dbReference>
<evidence type="ECO:0000256" key="2">
    <source>
        <dbReference type="ARBA" id="ARBA00022679"/>
    </source>
</evidence>
<evidence type="ECO:0000256" key="4">
    <source>
        <dbReference type="ARBA" id="ARBA00022777"/>
    </source>
</evidence>
<dbReference type="CDD" id="cd02020">
    <property type="entry name" value="CMPK"/>
    <property type="match status" value="1"/>
</dbReference>
<dbReference type="InterPro" id="IPR011994">
    <property type="entry name" value="Cytidylate_kinase_dom"/>
</dbReference>
<keyword evidence="3 8" id="KW-0547">Nucleotide-binding</keyword>
<gene>
    <name evidence="8" type="primary">cmk</name>
    <name evidence="10" type="ORF">OYT1_ch1051</name>
</gene>
<dbReference type="HAMAP" id="MF_00238">
    <property type="entry name" value="Cytidyl_kinase_type1"/>
    <property type="match status" value="1"/>
</dbReference>
<dbReference type="RefSeq" id="WP_062627382.1">
    <property type="nucleotide sequence ID" value="NZ_AP018738.1"/>
</dbReference>
<dbReference type="STRING" id="1188319.OYT1_02272"/>
<dbReference type="InterPro" id="IPR003136">
    <property type="entry name" value="Cytidylate_kin"/>
</dbReference>
<evidence type="ECO:0000256" key="6">
    <source>
        <dbReference type="ARBA" id="ARBA00047615"/>
    </source>
</evidence>
<evidence type="ECO:0000313" key="10">
    <source>
        <dbReference type="EMBL" id="BBE50611.1"/>
    </source>
</evidence>
<evidence type="ECO:0000259" key="9">
    <source>
        <dbReference type="Pfam" id="PF02224"/>
    </source>
</evidence>
<dbReference type="Gene3D" id="3.40.50.300">
    <property type="entry name" value="P-loop containing nucleotide triphosphate hydrolases"/>
    <property type="match status" value="1"/>
</dbReference>
<reference evidence="10 11" key="1">
    <citation type="submission" date="2018-06" db="EMBL/GenBank/DDBJ databases">
        <title>OYT1 Genome Sequencing.</title>
        <authorList>
            <person name="Kato S."/>
            <person name="Itoh T."/>
            <person name="Ohkuma M."/>
        </authorList>
    </citation>
    <scope>NUCLEOTIDE SEQUENCE [LARGE SCALE GENOMIC DNA]</scope>
    <source>
        <strain evidence="10 11">OYT1</strain>
    </source>
</reference>
<keyword evidence="11" id="KW-1185">Reference proteome</keyword>
<dbReference type="GO" id="GO:0005737">
    <property type="term" value="C:cytoplasm"/>
    <property type="evidence" value="ECO:0007669"/>
    <property type="project" value="UniProtKB-SubCell"/>
</dbReference>
<protein>
    <recommendedName>
        <fullName evidence="8">Cytidylate kinase</fullName>
        <shortName evidence="8">CK</shortName>
        <ecNumber evidence="8">2.7.4.25</ecNumber>
    </recommendedName>
    <alternativeName>
        <fullName evidence="8">Cytidine monophosphate kinase</fullName>
        <shortName evidence="8">CMP kinase</shortName>
    </alternativeName>
</protein>
<keyword evidence="4 8" id="KW-0418">Kinase</keyword>
<keyword evidence="8" id="KW-0963">Cytoplasm</keyword>
<keyword evidence="2 8" id="KW-0808">Transferase</keyword>
<dbReference type="AlphaFoldDB" id="A0A2Z6GAK8"/>
<evidence type="ECO:0000256" key="1">
    <source>
        <dbReference type="ARBA" id="ARBA00009427"/>
    </source>
</evidence>
<evidence type="ECO:0000256" key="5">
    <source>
        <dbReference type="ARBA" id="ARBA00022840"/>
    </source>
</evidence>
<dbReference type="OrthoDB" id="9807434at2"/>
<comment type="similarity">
    <text evidence="1 8">Belongs to the cytidylate kinase family. Type 1 subfamily.</text>
</comment>
<accession>A0A2Z6GAK8</accession>
<dbReference type="GO" id="GO:0036431">
    <property type="term" value="F:dCMP kinase activity"/>
    <property type="evidence" value="ECO:0007669"/>
    <property type="project" value="InterPro"/>
</dbReference>
<feature type="domain" description="Cytidylate kinase" evidence="9">
    <location>
        <begin position="9"/>
        <end position="216"/>
    </location>
</feature>
<dbReference type="Pfam" id="PF02224">
    <property type="entry name" value="Cytidylate_kin"/>
    <property type="match status" value="1"/>
</dbReference>
<evidence type="ECO:0000313" key="11">
    <source>
        <dbReference type="Proteomes" id="UP000033070"/>
    </source>
</evidence>
<evidence type="ECO:0000256" key="8">
    <source>
        <dbReference type="HAMAP-Rule" id="MF_00238"/>
    </source>
</evidence>
<dbReference type="InterPro" id="IPR027417">
    <property type="entry name" value="P-loop_NTPase"/>
</dbReference>
<evidence type="ECO:0000256" key="3">
    <source>
        <dbReference type="ARBA" id="ARBA00022741"/>
    </source>
</evidence>
<proteinExistence type="inferred from homology"/>
<dbReference type="EC" id="2.7.4.25" evidence="8"/>
<sequence>MANSVIPVIAIDGPSASGKGTVAQRVAAILGFHFLDSGALYRLLGLAANQRGVALTDESGLAQLALAMDIRFEGEAIWLFGAPVGDELRSEHAAAAASQVAALPAVRAALLDKQRAFRQAPGLVADGRDMASVVFTDAVCKVFLTASAEARAERRYKQLIGKGMSANIALLLQEIRLRDERDSQRSVAPLQIAPGAALLDSTPLSIEQAVEEVLVRYRAACKE</sequence>
<comment type="catalytic activity">
    <reaction evidence="7 8">
        <text>CMP + ATP = CDP + ADP</text>
        <dbReference type="Rhea" id="RHEA:11600"/>
        <dbReference type="ChEBI" id="CHEBI:30616"/>
        <dbReference type="ChEBI" id="CHEBI:58069"/>
        <dbReference type="ChEBI" id="CHEBI:60377"/>
        <dbReference type="ChEBI" id="CHEBI:456216"/>
        <dbReference type="EC" id="2.7.4.25"/>
    </reaction>
</comment>
<dbReference type="Proteomes" id="UP000033070">
    <property type="component" value="Chromosome"/>
</dbReference>
<name>A0A2Z6GAK8_9PROT</name>
<dbReference type="NCBIfam" id="TIGR00017">
    <property type="entry name" value="cmk"/>
    <property type="match status" value="1"/>
</dbReference>
<dbReference type="KEGG" id="fam:OYT1_ch1051"/>
<comment type="subcellular location">
    <subcellularLocation>
        <location evidence="8">Cytoplasm</location>
    </subcellularLocation>
</comment>
<keyword evidence="5 8" id="KW-0067">ATP-binding</keyword>
<dbReference type="GO" id="GO:0006220">
    <property type="term" value="P:pyrimidine nucleotide metabolic process"/>
    <property type="evidence" value="ECO:0007669"/>
    <property type="project" value="UniProtKB-UniRule"/>
</dbReference>
<evidence type="ECO:0000256" key="7">
    <source>
        <dbReference type="ARBA" id="ARBA00048478"/>
    </source>
</evidence>
<comment type="catalytic activity">
    <reaction evidence="6 8">
        <text>dCMP + ATP = dCDP + ADP</text>
        <dbReference type="Rhea" id="RHEA:25094"/>
        <dbReference type="ChEBI" id="CHEBI:30616"/>
        <dbReference type="ChEBI" id="CHEBI:57566"/>
        <dbReference type="ChEBI" id="CHEBI:58593"/>
        <dbReference type="ChEBI" id="CHEBI:456216"/>
        <dbReference type="EC" id="2.7.4.25"/>
    </reaction>
</comment>